<organism evidence="1 2">
    <name type="scientific">Ascoidea rubescens DSM 1968</name>
    <dbReference type="NCBI Taxonomy" id="1344418"/>
    <lineage>
        <taxon>Eukaryota</taxon>
        <taxon>Fungi</taxon>
        <taxon>Dikarya</taxon>
        <taxon>Ascomycota</taxon>
        <taxon>Saccharomycotina</taxon>
        <taxon>Saccharomycetes</taxon>
        <taxon>Ascoideaceae</taxon>
        <taxon>Ascoidea</taxon>
    </lineage>
</organism>
<dbReference type="InParanoid" id="A0A1D2VN62"/>
<keyword evidence="2" id="KW-1185">Reference proteome</keyword>
<evidence type="ECO:0000313" key="2">
    <source>
        <dbReference type="Proteomes" id="UP000095038"/>
    </source>
</evidence>
<evidence type="ECO:0000313" key="1">
    <source>
        <dbReference type="EMBL" id="ODV63052.1"/>
    </source>
</evidence>
<dbReference type="GeneID" id="30962595"/>
<name>A0A1D2VN62_9ASCO</name>
<gene>
    <name evidence="1" type="ORF">ASCRUDRAFT_126816</name>
</gene>
<dbReference type="Proteomes" id="UP000095038">
    <property type="component" value="Unassembled WGS sequence"/>
</dbReference>
<accession>A0A1D2VN62</accession>
<dbReference type="RefSeq" id="XP_020049359.1">
    <property type="nucleotide sequence ID" value="XM_020188959.1"/>
</dbReference>
<proteinExistence type="predicted"/>
<sequence>MVILKMEMFQDNNESKGKEGKRPTGLQNAFQKRRLLLQTRTGEEQRLANRTISSERNLKGNIPQRETIYSRFSTFSGFSVFFFHVSSTSPALFVAALLFPFSFFSLPSITDSSPTKAKHIQKGEPSLSWGIRWFKCSSVQVFRWLYFKLQALSLLFTIAQPSSVIESLNTICCQIIMSSINFI</sequence>
<protein>
    <submittedName>
        <fullName evidence="1">Uncharacterized protein</fullName>
    </submittedName>
</protein>
<reference evidence="2" key="1">
    <citation type="submission" date="2016-05" db="EMBL/GenBank/DDBJ databases">
        <title>Comparative genomics of biotechnologically important yeasts.</title>
        <authorList>
            <consortium name="DOE Joint Genome Institute"/>
            <person name="Riley R."/>
            <person name="Haridas S."/>
            <person name="Wolfe K.H."/>
            <person name="Lopes M.R."/>
            <person name="Hittinger C.T."/>
            <person name="Goker M."/>
            <person name="Salamov A."/>
            <person name="Wisecaver J."/>
            <person name="Long T.M."/>
            <person name="Aerts A.L."/>
            <person name="Barry K."/>
            <person name="Choi C."/>
            <person name="Clum A."/>
            <person name="Coughlan A.Y."/>
            <person name="Deshpande S."/>
            <person name="Douglass A.P."/>
            <person name="Hanson S.J."/>
            <person name="Klenk H.-P."/>
            <person name="Labutti K."/>
            <person name="Lapidus A."/>
            <person name="Lindquist E."/>
            <person name="Lipzen A."/>
            <person name="Meier-Kolthoff J.P."/>
            <person name="Ohm R.A."/>
            <person name="Otillar R.P."/>
            <person name="Pangilinan J."/>
            <person name="Peng Y."/>
            <person name="Rokas A."/>
            <person name="Rosa C.A."/>
            <person name="Scheuner C."/>
            <person name="Sibirny A.A."/>
            <person name="Slot J.C."/>
            <person name="Stielow J.B."/>
            <person name="Sun H."/>
            <person name="Kurtzman C.P."/>
            <person name="Blackwell M."/>
            <person name="Grigoriev I.V."/>
            <person name="Jeffries T.W."/>
        </authorList>
    </citation>
    <scope>NUCLEOTIDE SEQUENCE [LARGE SCALE GENOMIC DNA]</scope>
    <source>
        <strain evidence="2">DSM 1968</strain>
    </source>
</reference>
<dbReference type="EMBL" id="KV454476">
    <property type="protein sequence ID" value="ODV63052.1"/>
    <property type="molecule type" value="Genomic_DNA"/>
</dbReference>
<dbReference type="AlphaFoldDB" id="A0A1D2VN62"/>